<gene>
    <name evidence="2" type="ORF">OEV98_04975</name>
</gene>
<feature type="transmembrane region" description="Helical" evidence="1">
    <location>
        <begin position="133"/>
        <end position="154"/>
    </location>
</feature>
<dbReference type="EMBL" id="JAOUSF010000002">
    <property type="protein sequence ID" value="MCU9612901.1"/>
    <property type="molecule type" value="Genomic_DNA"/>
</dbReference>
<proteinExistence type="predicted"/>
<feature type="transmembrane region" description="Helical" evidence="1">
    <location>
        <begin position="240"/>
        <end position="262"/>
    </location>
</feature>
<keyword evidence="1" id="KW-0812">Transmembrane</keyword>
<sequence>MGNHLFHNIGKLSLFILKRDRIRILIWIIGIVFFTLIVPPALAELYPTQQDRDAFAITMENPAMVAMAGQADTSHYTIGVMTAHEMLLFTALVVGLMSILLVNRHTRSDEEDGRVEMLRSLPVGRLSNMNASLLVLTITNIVLAFVTAIGLFALGIESMDLQGSLLYGALLGGTGIFFAALTAVFAQISENARGTFGFSIAFLLLLYLVRAIGDVSNEALSWISPLGWVTKAQVYGENNWWLLLLLIVVSFILMVVANYLYAIRDLGSGLIRAKSGRKYASWFLQSPAGLALRLMRNGIIGWAIGMFVLGASYGSVMGDLDSFFSGSEMLSQMVLDAEGEFSVIEQFIPMLMVVIAITATISPVLSMLKLYGEEKKNHIEHLIVRAVSRPKLMVTFLIISFVNAFIMLSLAAIGFWSAGAASVEGGLDFGMIYTAAIAHFPAIVCMISIAALLVGFLPRFSSFVWLYVFYSFIVLYLGGLFHFPDWVGKLSPFGYISQLPIEDVNIVAEIVLLVLSIAIMIIAVVTYNKRDIQG</sequence>
<feature type="transmembrane region" description="Helical" evidence="1">
    <location>
        <begin position="299"/>
        <end position="316"/>
    </location>
</feature>
<dbReference type="AlphaFoldDB" id="A0AAE3IR49"/>
<organism evidence="2 3">
    <name type="scientific">Perspicuibacillus lycopersici</name>
    <dbReference type="NCBI Taxonomy" id="1325689"/>
    <lineage>
        <taxon>Bacteria</taxon>
        <taxon>Bacillati</taxon>
        <taxon>Bacillota</taxon>
        <taxon>Bacilli</taxon>
        <taxon>Bacillales</taxon>
        <taxon>Bacillaceae</taxon>
        <taxon>Perspicuibacillus</taxon>
    </lineage>
</organism>
<keyword evidence="1" id="KW-0472">Membrane</keyword>
<protein>
    <submittedName>
        <fullName evidence="2">ABC transporter permease</fullName>
    </submittedName>
</protein>
<accession>A0AAE3IR49</accession>
<feature type="transmembrane region" description="Helical" evidence="1">
    <location>
        <begin position="436"/>
        <end position="457"/>
    </location>
</feature>
<evidence type="ECO:0000313" key="2">
    <source>
        <dbReference type="EMBL" id="MCU9612901.1"/>
    </source>
</evidence>
<feature type="transmembrane region" description="Helical" evidence="1">
    <location>
        <begin position="166"/>
        <end position="188"/>
    </location>
</feature>
<feature type="transmembrane region" description="Helical" evidence="1">
    <location>
        <begin position="464"/>
        <end position="484"/>
    </location>
</feature>
<evidence type="ECO:0000256" key="1">
    <source>
        <dbReference type="SAM" id="Phobius"/>
    </source>
</evidence>
<comment type="caution">
    <text evidence="2">The sequence shown here is derived from an EMBL/GenBank/DDBJ whole genome shotgun (WGS) entry which is preliminary data.</text>
</comment>
<keyword evidence="3" id="KW-1185">Reference proteome</keyword>
<feature type="transmembrane region" description="Helical" evidence="1">
    <location>
        <begin position="24"/>
        <end position="43"/>
    </location>
</feature>
<reference evidence="2" key="1">
    <citation type="submission" date="2022-10" db="EMBL/GenBank/DDBJ databases">
        <title>Description of Fervidibacillus gen. nov. in the family Fervidibacillaceae fam. nov. with two species, Fervidibacillus albus sp. nov., and Fervidibacillus halotolerans sp. nov., isolated from tidal flat sediments.</title>
        <authorList>
            <person name="Kwon K.K."/>
            <person name="Yang S.-H."/>
        </authorList>
    </citation>
    <scope>NUCLEOTIDE SEQUENCE</scope>
    <source>
        <strain evidence="2">JCM 19140</strain>
    </source>
</reference>
<evidence type="ECO:0000313" key="3">
    <source>
        <dbReference type="Proteomes" id="UP001209318"/>
    </source>
</evidence>
<feature type="transmembrane region" description="Helical" evidence="1">
    <location>
        <begin position="504"/>
        <end position="527"/>
    </location>
</feature>
<feature type="transmembrane region" description="Helical" evidence="1">
    <location>
        <begin position="347"/>
        <end position="371"/>
    </location>
</feature>
<name>A0AAE3IR49_9BACI</name>
<keyword evidence="1" id="KW-1133">Transmembrane helix</keyword>
<dbReference type="RefSeq" id="WP_263072112.1">
    <property type="nucleotide sequence ID" value="NZ_JAOUSF010000002.1"/>
</dbReference>
<feature type="transmembrane region" description="Helical" evidence="1">
    <location>
        <begin position="195"/>
        <end position="213"/>
    </location>
</feature>
<dbReference type="Proteomes" id="UP001209318">
    <property type="component" value="Unassembled WGS sequence"/>
</dbReference>
<feature type="transmembrane region" description="Helical" evidence="1">
    <location>
        <begin position="392"/>
        <end position="416"/>
    </location>
</feature>
<feature type="transmembrane region" description="Helical" evidence="1">
    <location>
        <begin position="86"/>
        <end position="102"/>
    </location>
</feature>